<dbReference type="Gene3D" id="3.30.1490.480">
    <property type="entry name" value="Endolytic murein transglycosylase"/>
    <property type="match status" value="1"/>
</dbReference>
<keyword evidence="3 7" id="KW-1133">Transmembrane helix</keyword>
<feature type="site" description="Important for catalytic activity" evidence="7">
    <location>
        <position position="267"/>
    </location>
</feature>
<feature type="transmembrane region" description="Helical" evidence="7">
    <location>
        <begin position="38"/>
        <end position="62"/>
    </location>
</feature>
<evidence type="ECO:0000313" key="9">
    <source>
        <dbReference type="Proteomes" id="UP000616779"/>
    </source>
</evidence>
<dbReference type="CDD" id="cd08010">
    <property type="entry name" value="MltG_like"/>
    <property type="match status" value="1"/>
</dbReference>
<proteinExistence type="inferred from homology"/>
<comment type="function">
    <text evidence="7">Functions as a peptidoglycan terminase that cleaves nascent peptidoglycan strands endolytically to terminate their elongation.</text>
</comment>
<dbReference type="NCBIfam" id="TIGR00247">
    <property type="entry name" value="endolytic transglycosylase MltG"/>
    <property type="match status" value="1"/>
</dbReference>
<evidence type="ECO:0000256" key="5">
    <source>
        <dbReference type="ARBA" id="ARBA00023239"/>
    </source>
</evidence>
<protein>
    <recommendedName>
        <fullName evidence="7">Endolytic murein transglycosylase</fullName>
        <ecNumber evidence="7">4.2.2.29</ecNumber>
    </recommendedName>
    <alternativeName>
        <fullName evidence="7">Peptidoglycan lytic transglycosylase</fullName>
    </alternativeName>
    <alternativeName>
        <fullName evidence="7">Peptidoglycan polymerization terminase</fullName>
    </alternativeName>
</protein>
<keyword evidence="2 7" id="KW-0812">Transmembrane</keyword>
<evidence type="ECO:0000313" key="8">
    <source>
        <dbReference type="EMBL" id="NOU73301.1"/>
    </source>
</evidence>
<evidence type="ECO:0000256" key="1">
    <source>
        <dbReference type="ARBA" id="ARBA00022475"/>
    </source>
</evidence>
<evidence type="ECO:0000256" key="4">
    <source>
        <dbReference type="ARBA" id="ARBA00023136"/>
    </source>
</evidence>
<comment type="catalytic activity">
    <reaction evidence="7">
        <text>a peptidoglycan chain = a peptidoglycan chain with N-acetyl-1,6-anhydromuramyl-[peptide] at the reducing end + a peptidoglycan chain with N-acetylglucosamine at the non-reducing end.</text>
        <dbReference type="EC" id="4.2.2.29"/>
    </reaction>
</comment>
<comment type="caution">
    <text evidence="8">The sequence shown here is derived from an EMBL/GenBank/DDBJ whole genome shotgun (WGS) entry which is preliminary data.</text>
</comment>
<dbReference type="Pfam" id="PF02618">
    <property type="entry name" value="YceG"/>
    <property type="match status" value="1"/>
</dbReference>
<organism evidence="8 9">
    <name type="scientific">Paenibacillus phytorum</name>
    <dbReference type="NCBI Taxonomy" id="2654977"/>
    <lineage>
        <taxon>Bacteria</taxon>
        <taxon>Bacillati</taxon>
        <taxon>Bacillota</taxon>
        <taxon>Bacilli</taxon>
        <taxon>Bacillales</taxon>
        <taxon>Paenibacillaceae</taxon>
        <taxon>Paenibacillus</taxon>
    </lineage>
</organism>
<dbReference type="InterPro" id="IPR003770">
    <property type="entry name" value="MLTG-like"/>
</dbReference>
<dbReference type="HAMAP" id="MF_02065">
    <property type="entry name" value="MltG"/>
    <property type="match status" value="1"/>
</dbReference>
<accession>A0ABX1XXP6</accession>
<dbReference type="Gene3D" id="3.30.160.60">
    <property type="entry name" value="Classic Zinc Finger"/>
    <property type="match status" value="1"/>
</dbReference>
<dbReference type="EMBL" id="WHOA01000125">
    <property type="protein sequence ID" value="NOU73301.1"/>
    <property type="molecule type" value="Genomic_DNA"/>
</dbReference>
<name>A0ABX1XXP6_9BACL</name>
<keyword evidence="6 7" id="KW-0961">Cell wall biogenesis/degradation</keyword>
<reference evidence="8 9" key="1">
    <citation type="submission" date="2019-10" db="EMBL/GenBank/DDBJ databases">
        <title>Description of Paenibacillus terrestris sp. nov.</title>
        <authorList>
            <person name="Carlier A."/>
            <person name="Qi S."/>
        </authorList>
    </citation>
    <scope>NUCLEOTIDE SEQUENCE [LARGE SCALE GENOMIC DNA]</scope>
    <source>
        <strain evidence="8 9">LMG 31458</strain>
    </source>
</reference>
<keyword evidence="9" id="KW-1185">Reference proteome</keyword>
<evidence type="ECO:0000256" key="3">
    <source>
        <dbReference type="ARBA" id="ARBA00022989"/>
    </source>
</evidence>
<dbReference type="PANTHER" id="PTHR30518:SF2">
    <property type="entry name" value="ENDOLYTIC MUREIN TRANSGLYCOSYLASE"/>
    <property type="match status" value="1"/>
</dbReference>
<gene>
    <name evidence="7 8" type="primary">mltG</name>
    <name evidence="8" type="ORF">GC098_18060</name>
</gene>
<keyword evidence="1 7" id="KW-1003">Cell membrane</keyword>
<comment type="subcellular location">
    <subcellularLocation>
        <location evidence="7">Cell membrane</location>
        <topology evidence="7">Single-pass membrane protein</topology>
    </subcellularLocation>
</comment>
<dbReference type="Proteomes" id="UP000616779">
    <property type="component" value="Unassembled WGS sequence"/>
</dbReference>
<keyword evidence="5 7" id="KW-0456">Lyase</keyword>
<evidence type="ECO:0000256" key="7">
    <source>
        <dbReference type="HAMAP-Rule" id="MF_02065"/>
    </source>
</evidence>
<evidence type="ECO:0000256" key="6">
    <source>
        <dbReference type="ARBA" id="ARBA00023316"/>
    </source>
</evidence>
<comment type="similarity">
    <text evidence="7">Belongs to the transglycosylase MltG family.</text>
</comment>
<evidence type="ECO:0000256" key="2">
    <source>
        <dbReference type="ARBA" id="ARBA00022692"/>
    </source>
</evidence>
<keyword evidence="4 7" id="KW-0472">Membrane</keyword>
<dbReference type="PANTHER" id="PTHR30518">
    <property type="entry name" value="ENDOLYTIC MUREIN TRANSGLYCOSYLASE"/>
    <property type="match status" value="1"/>
</dbReference>
<sequence>MNAYEVSFLTKTFRRIIVNNMLEQENEQNKPRRSKLKVFLLVFGLLLLIIIGTAGGIGLYIASALQPVAASEQEVRISIPQGAGSLQIAKELETKGLIKNSTIFTYYLKVKKLGSRLQAGEYSMKPGMTFEEMINKLNKGETVKEEVIRITIPEGYTIDQIAAKLSEQTPWKKEVFLQMADAPAGLKGETIATIPDNKSIKHRLEGYLFPETYEFKKDSTEQDFIERTLQQLDKKLATLPPDWKDKLKERGLNVHQMLTIASLIEREVVVNEERALVSGVIQNRLKKNMPLQIDATVQYLFDKSKERLLEKDLQIQSPYNTYLNTGLPPGPIASPSLASMKAAIYPEETKYLFYVTKKDGTKGHLFAETFEEHKKNIAESKKAAN</sequence>
<dbReference type="EC" id="4.2.2.29" evidence="7"/>